<comment type="caution">
    <text evidence="6">The sequence shown here is derived from an EMBL/GenBank/DDBJ whole genome shotgun (WGS) entry which is preliminary data.</text>
</comment>
<organism evidence="6 7">
    <name type="scientific">Symbiochloris irregularis</name>
    <dbReference type="NCBI Taxonomy" id="706552"/>
    <lineage>
        <taxon>Eukaryota</taxon>
        <taxon>Viridiplantae</taxon>
        <taxon>Chlorophyta</taxon>
        <taxon>core chlorophytes</taxon>
        <taxon>Trebouxiophyceae</taxon>
        <taxon>Trebouxiales</taxon>
        <taxon>Trebouxiaceae</taxon>
        <taxon>Symbiochloris</taxon>
    </lineage>
</organism>
<dbReference type="Proteomes" id="UP001465755">
    <property type="component" value="Unassembled WGS sequence"/>
</dbReference>
<protein>
    <recommendedName>
        <fullName evidence="8">Pirin</fullName>
    </recommendedName>
</protein>
<evidence type="ECO:0000259" key="5">
    <source>
        <dbReference type="Pfam" id="PF05726"/>
    </source>
</evidence>
<dbReference type="InterPro" id="IPR011051">
    <property type="entry name" value="RmlC_Cupin_sf"/>
</dbReference>
<evidence type="ECO:0000313" key="7">
    <source>
        <dbReference type="Proteomes" id="UP001465755"/>
    </source>
</evidence>
<feature type="region of interest" description="Disordered" evidence="3">
    <location>
        <begin position="282"/>
        <end position="304"/>
    </location>
</feature>
<gene>
    <name evidence="6" type="ORF">WJX73_001481</name>
</gene>
<comment type="similarity">
    <text evidence="1 2">Belongs to the pirin family.</text>
</comment>
<feature type="domain" description="Pirin C-terminal" evidence="5">
    <location>
        <begin position="185"/>
        <end position="285"/>
    </location>
</feature>
<feature type="domain" description="Pirin N-terminal" evidence="4">
    <location>
        <begin position="82"/>
        <end position="131"/>
    </location>
</feature>
<dbReference type="InterPro" id="IPR012093">
    <property type="entry name" value="Pirin"/>
</dbReference>
<dbReference type="PANTHER" id="PTHR13903">
    <property type="entry name" value="PIRIN-RELATED"/>
    <property type="match status" value="1"/>
</dbReference>
<dbReference type="SUPFAM" id="SSF51182">
    <property type="entry name" value="RmlC-like cupins"/>
    <property type="match status" value="1"/>
</dbReference>
<evidence type="ECO:0000256" key="1">
    <source>
        <dbReference type="ARBA" id="ARBA00008416"/>
    </source>
</evidence>
<accession>A0AAW1NY57</accession>
<name>A0AAW1NY57_9CHLO</name>
<dbReference type="Pfam" id="PF02678">
    <property type="entry name" value="Pirin"/>
    <property type="match status" value="1"/>
</dbReference>
<dbReference type="InterPro" id="IPR014710">
    <property type="entry name" value="RmlC-like_jellyroll"/>
</dbReference>
<evidence type="ECO:0008006" key="8">
    <source>
        <dbReference type="Google" id="ProtNLM"/>
    </source>
</evidence>
<proteinExistence type="inferred from homology"/>
<reference evidence="6 7" key="1">
    <citation type="journal article" date="2024" name="Nat. Commun.">
        <title>Phylogenomics reveals the evolutionary origins of lichenization in chlorophyte algae.</title>
        <authorList>
            <person name="Puginier C."/>
            <person name="Libourel C."/>
            <person name="Otte J."/>
            <person name="Skaloud P."/>
            <person name="Haon M."/>
            <person name="Grisel S."/>
            <person name="Petersen M."/>
            <person name="Berrin J.G."/>
            <person name="Delaux P.M."/>
            <person name="Dal Grande F."/>
            <person name="Keller J."/>
        </authorList>
    </citation>
    <scope>NUCLEOTIDE SEQUENCE [LARGE SCALE GENOMIC DNA]</scope>
    <source>
        <strain evidence="6 7">SAG 2036</strain>
    </source>
</reference>
<keyword evidence="7" id="KW-1185">Reference proteome</keyword>
<sequence length="304" mass="32956">MPNTFRHRLLTTATVACFAVSGRLLPNAKPNALLVTARPGSQARFYHSPRFTTFSTAQSAMASLDLRSVEKVVQGQKMMEGAGKMEHRDSCGNQGLIEDGGVQWMTAGRGIIHSEMPVVTQGDLWGFQLWINLPKKDKMTPPQYQDYQSAEIPVVDTKDSRVRVMAGKAQGATGPIFMRNPGMLLDVTVKPGGTFEQQIPAEFNAFAYVCDGSGKLSGTAAKAEQTLVLGPGDRIQATTSAEAGFRFLLAAGKPIGEPIVQHGPFVMNTQDEIMQAFDDYQRGRLQNPGDNPWRATPSSQPVAA</sequence>
<dbReference type="InterPro" id="IPR008778">
    <property type="entry name" value="Pirin_C_dom"/>
</dbReference>
<evidence type="ECO:0000256" key="3">
    <source>
        <dbReference type="SAM" id="MobiDB-lite"/>
    </source>
</evidence>
<dbReference type="Gene3D" id="2.60.120.10">
    <property type="entry name" value="Jelly Rolls"/>
    <property type="match status" value="2"/>
</dbReference>
<evidence type="ECO:0000259" key="4">
    <source>
        <dbReference type="Pfam" id="PF02678"/>
    </source>
</evidence>
<dbReference type="EMBL" id="JALJOQ010000108">
    <property type="protein sequence ID" value="KAK9797355.1"/>
    <property type="molecule type" value="Genomic_DNA"/>
</dbReference>
<dbReference type="PANTHER" id="PTHR13903:SF8">
    <property type="entry name" value="PIRIN"/>
    <property type="match status" value="1"/>
</dbReference>
<evidence type="ECO:0000256" key="2">
    <source>
        <dbReference type="RuleBase" id="RU003457"/>
    </source>
</evidence>
<dbReference type="InterPro" id="IPR003829">
    <property type="entry name" value="Pirin_N_dom"/>
</dbReference>
<dbReference type="CDD" id="cd02247">
    <property type="entry name" value="cupin_pirin_C"/>
    <property type="match status" value="1"/>
</dbReference>
<dbReference type="Pfam" id="PF05726">
    <property type="entry name" value="Pirin_C"/>
    <property type="match status" value="1"/>
</dbReference>
<evidence type="ECO:0000313" key="6">
    <source>
        <dbReference type="EMBL" id="KAK9797355.1"/>
    </source>
</evidence>
<dbReference type="AlphaFoldDB" id="A0AAW1NY57"/>